<dbReference type="RefSeq" id="WP_205109809.1">
    <property type="nucleotide sequence ID" value="NZ_BAAAHT010000015.1"/>
</dbReference>
<feature type="transmembrane region" description="Helical" evidence="5">
    <location>
        <begin position="172"/>
        <end position="191"/>
    </location>
</feature>
<dbReference type="InterPro" id="IPR052952">
    <property type="entry name" value="MFS-Transporter"/>
</dbReference>
<accession>A0ABS2L6T9</accession>
<keyword evidence="3 5" id="KW-1133">Transmembrane helix</keyword>
<feature type="transmembrane region" description="Helical" evidence="5">
    <location>
        <begin position="248"/>
        <end position="271"/>
    </location>
</feature>
<feature type="transmembrane region" description="Helical" evidence="5">
    <location>
        <begin position="81"/>
        <end position="100"/>
    </location>
</feature>
<comment type="subcellular location">
    <subcellularLocation>
        <location evidence="1">Cell membrane</location>
        <topology evidence="1">Multi-pass membrane protein</topology>
    </subcellularLocation>
</comment>
<dbReference type="SUPFAM" id="SSF103473">
    <property type="entry name" value="MFS general substrate transporter"/>
    <property type="match status" value="1"/>
</dbReference>
<feature type="domain" description="Major facilitator superfamily (MFS) profile" evidence="6">
    <location>
        <begin position="13"/>
        <end position="399"/>
    </location>
</feature>
<protein>
    <submittedName>
        <fullName evidence="7">MFS family permease</fullName>
    </submittedName>
</protein>
<feature type="transmembrane region" description="Helical" evidence="5">
    <location>
        <begin position="283"/>
        <end position="301"/>
    </location>
</feature>
<proteinExistence type="predicted"/>
<feature type="transmembrane region" description="Helical" evidence="5">
    <location>
        <begin position="216"/>
        <end position="242"/>
    </location>
</feature>
<dbReference type="InterPro" id="IPR011701">
    <property type="entry name" value="MFS"/>
</dbReference>
<evidence type="ECO:0000259" key="6">
    <source>
        <dbReference type="PROSITE" id="PS50850"/>
    </source>
</evidence>
<dbReference type="EMBL" id="JAFBBU010000001">
    <property type="protein sequence ID" value="MBM7472798.1"/>
    <property type="molecule type" value="Genomic_DNA"/>
</dbReference>
<dbReference type="Pfam" id="PF07690">
    <property type="entry name" value="MFS_1"/>
    <property type="match status" value="1"/>
</dbReference>
<sequence length="402" mass="40546">MHTTAPPFERTRPWFMLALGLFAQVAGTVAVTTPAFLLPLLTTERGLSLGQAGLLVAAPSLGMVLTLIAWGALADAIGEHWVITAGLTVTALAGLGAFLSTDLVTLALFFALGGMGAASANAAGGRLVVGWFPARRRGLAMGIRQMAQPLGVAVAALVIPSLAAAGGLGEALVFPLAITALAAALSALFIVDPHRPPLAEGSATGRPANPYRTSAVLWRIHLVSVLLVFPQFVVSTFALVWLITAEGWSPLAAGTIVGISQLVGAVGRIGVGILSDRMGSRMGPLRIVAVAASLSMLVLAGTDVLGWPVLAALAVVAASTITVADNGLAFTAVAELAGGRWSGRALGAQNTAQFLAAAATAPIAGGLIALVGFGGAFGVTAILPLVALPFVPMRDKISGKSL</sequence>
<evidence type="ECO:0000256" key="5">
    <source>
        <dbReference type="SAM" id="Phobius"/>
    </source>
</evidence>
<dbReference type="Proteomes" id="UP000776164">
    <property type="component" value="Unassembled WGS sequence"/>
</dbReference>
<evidence type="ECO:0000256" key="3">
    <source>
        <dbReference type="ARBA" id="ARBA00022989"/>
    </source>
</evidence>
<evidence type="ECO:0000313" key="7">
    <source>
        <dbReference type="EMBL" id="MBM7472798.1"/>
    </source>
</evidence>
<evidence type="ECO:0000256" key="1">
    <source>
        <dbReference type="ARBA" id="ARBA00004651"/>
    </source>
</evidence>
<evidence type="ECO:0000256" key="4">
    <source>
        <dbReference type="ARBA" id="ARBA00023136"/>
    </source>
</evidence>
<keyword evidence="2 5" id="KW-0812">Transmembrane</keyword>
<dbReference type="PANTHER" id="PTHR23527:SF1">
    <property type="entry name" value="BLL3282 PROTEIN"/>
    <property type="match status" value="1"/>
</dbReference>
<evidence type="ECO:0000256" key="2">
    <source>
        <dbReference type="ARBA" id="ARBA00022692"/>
    </source>
</evidence>
<feature type="transmembrane region" description="Helical" evidence="5">
    <location>
        <begin position="54"/>
        <end position="74"/>
    </location>
</feature>
<keyword evidence="8" id="KW-1185">Reference proteome</keyword>
<feature type="transmembrane region" description="Helical" evidence="5">
    <location>
        <begin position="106"/>
        <end position="129"/>
    </location>
</feature>
<dbReference type="PROSITE" id="PS50850">
    <property type="entry name" value="MFS"/>
    <property type="match status" value="1"/>
</dbReference>
<feature type="transmembrane region" description="Helical" evidence="5">
    <location>
        <begin position="150"/>
        <end position="166"/>
    </location>
</feature>
<organism evidence="7 8">
    <name type="scientific">Subtercola frigoramans</name>
    <dbReference type="NCBI Taxonomy" id="120298"/>
    <lineage>
        <taxon>Bacteria</taxon>
        <taxon>Bacillati</taxon>
        <taxon>Actinomycetota</taxon>
        <taxon>Actinomycetes</taxon>
        <taxon>Micrococcales</taxon>
        <taxon>Microbacteriaceae</taxon>
        <taxon>Subtercola</taxon>
    </lineage>
</organism>
<dbReference type="InterPro" id="IPR036259">
    <property type="entry name" value="MFS_trans_sf"/>
</dbReference>
<reference evidence="7 8" key="1">
    <citation type="submission" date="2021-01" db="EMBL/GenBank/DDBJ databases">
        <title>Sequencing the genomes of 1000 actinobacteria strains.</title>
        <authorList>
            <person name="Klenk H.-P."/>
        </authorList>
    </citation>
    <scope>NUCLEOTIDE SEQUENCE [LARGE SCALE GENOMIC DNA]</scope>
    <source>
        <strain evidence="7 8">DSM 13057</strain>
    </source>
</reference>
<comment type="caution">
    <text evidence="7">The sequence shown here is derived from an EMBL/GenBank/DDBJ whole genome shotgun (WGS) entry which is preliminary data.</text>
</comment>
<dbReference type="Gene3D" id="1.20.1250.20">
    <property type="entry name" value="MFS general substrate transporter like domains"/>
    <property type="match status" value="2"/>
</dbReference>
<feature type="transmembrane region" description="Helical" evidence="5">
    <location>
        <begin position="354"/>
        <end position="387"/>
    </location>
</feature>
<dbReference type="PANTHER" id="PTHR23527">
    <property type="entry name" value="BLL3282 PROTEIN"/>
    <property type="match status" value="1"/>
</dbReference>
<feature type="transmembrane region" description="Helical" evidence="5">
    <location>
        <begin position="307"/>
        <end position="333"/>
    </location>
</feature>
<evidence type="ECO:0000313" key="8">
    <source>
        <dbReference type="Proteomes" id="UP000776164"/>
    </source>
</evidence>
<dbReference type="InterPro" id="IPR020846">
    <property type="entry name" value="MFS_dom"/>
</dbReference>
<name>A0ABS2L6T9_9MICO</name>
<gene>
    <name evidence="7" type="ORF">JOE66_002432</name>
</gene>
<keyword evidence="4 5" id="KW-0472">Membrane</keyword>